<feature type="transmembrane region" description="Helical" evidence="5">
    <location>
        <begin position="153"/>
        <end position="172"/>
    </location>
</feature>
<feature type="transmembrane region" description="Helical" evidence="5">
    <location>
        <begin position="95"/>
        <end position="116"/>
    </location>
</feature>
<evidence type="ECO:0000256" key="3">
    <source>
        <dbReference type="ARBA" id="ARBA00022989"/>
    </source>
</evidence>
<comment type="caution">
    <text evidence="7">The sequence shown here is derived from an EMBL/GenBank/DDBJ whole genome shotgun (WGS) entry which is preliminary data.</text>
</comment>
<comment type="subcellular location">
    <subcellularLocation>
        <location evidence="1">Membrane</location>
        <topology evidence="1">Multi-pass membrane protein</topology>
    </subcellularLocation>
</comment>
<organism evidence="7 8">
    <name type="scientific">Ottowia flava</name>
    <dbReference type="NCBI Taxonomy" id="2675430"/>
    <lineage>
        <taxon>Bacteria</taxon>
        <taxon>Pseudomonadati</taxon>
        <taxon>Pseudomonadota</taxon>
        <taxon>Betaproteobacteria</taxon>
        <taxon>Burkholderiales</taxon>
        <taxon>Comamonadaceae</taxon>
        <taxon>Ottowia</taxon>
    </lineage>
</organism>
<keyword evidence="4 5" id="KW-0472">Membrane</keyword>
<evidence type="ECO:0000313" key="7">
    <source>
        <dbReference type="EMBL" id="MFD1710597.1"/>
    </source>
</evidence>
<dbReference type="SUPFAM" id="SSF103481">
    <property type="entry name" value="Multidrug resistance efflux transporter EmrE"/>
    <property type="match status" value="2"/>
</dbReference>
<keyword evidence="2 5" id="KW-0812">Transmembrane</keyword>
<feature type="domain" description="EamA" evidence="6">
    <location>
        <begin position="154"/>
        <end position="287"/>
    </location>
</feature>
<evidence type="ECO:0000256" key="5">
    <source>
        <dbReference type="SAM" id="Phobius"/>
    </source>
</evidence>
<accession>A0ABW4KRA6</accession>
<dbReference type="InterPro" id="IPR000620">
    <property type="entry name" value="EamA_dom"/>
</dbReference>
<keyword evidence="3 5" id="KW-1133">Transmembrane helix</keyword>
<protein>
    <submittedName>
        <fullName evidence="7">DMT family transporter</fullName>
    </submittedName>
</protein>
<dbReference type="PANTHER" id="PTHR22911:SF6">
    <property type="entry name" value="SOLUTE CARRIER FAMILY 35 MEMBER G1"/>
    <property type="match status" value="1"/>
</dbReference>
<evidence type="ECO:0000256" key="4">
    <source>
        <dbReference type="ARBA" id="ARBA00023136"/>
    </source>
</evidence>
<reference evidence="8" key="1">
    <citation type="journal article" date="2019" name="Int. J. Syst. Evol. Microbiol.">
        <title>The Global Catalogue of Microorganisms (GCM) 10K type strain sequencing project: providing services to taxonomists for standard genome sequencing and annotation.</title>
        <authorList>
            <consortium name="The Broad Institute Genomics Platform"/>
            <consortium name="The Broad Institute Genome Sequencing Center for Infectious Disease"/>
            <person name="Wu L."/>
            <person name="Ma J."/>
        </authorList>
    </citation>
    <scope>NUCLEOTIDE SEQUENCE [LARGE SCALE GENOMIC DNA]</scope>
    <source>
        <strain evidence="8">LMG 29247</strain>
    </source>
</reference>
<dbReference type="PANTHER" id="PTHR22911">
    <property type="entry name" value="ACYL-MALONYL CONDENSING ENZYME-RELATED"/>
    <property type="match status" value="1"/>
</dbReference>
<evidence type="ECO:0000313" key="8">
    <source>
        <dbReference type="Proteomes" id="UP001597304"/>
    </source>
</evidence>
<dbReference type="Pfam" id="PF00892">
    <property type="entry name" value="EamA"/>
    <property type="match status" value="2"/>
</dbReference>
<feature type="transmembrane region" description="Helical" evidence="5">
    <location>
        <begin position="215"/>
        <end position="233"/>
    </location>
</feature>
<evidence type="ECO:0000259" key="6">
    <source>
        <dbReference type="Pfam" id="PF00892"/>
    </source>
</evidence>
<dbReference type="RefSeq" id="WP_147912706.1">
    <property type="nucleotide sequence ID" value="NZ_JBHUEJ010000016.1"/>
</dbReference>
<feature type="domain" description="EamA" evidence="6">
    <location>
        <begin position="13"/>
        <end position="140"/>
    </location>
</feature>
<evidence type="ECO:0000256" key="2">
    <source>
        <dbReference type="ARBA" id="ARBA00022692"/>
    </source>
</evidence>
<dbReference type="EMBL" id="JBHUEJ010000016">
    <property type="protein sequence ID" value="MFD1710597.1"/>
    <property type="molecule type" value="Genomic_DNA"/>
</dbReference>
<feature type="transmembrane region" description="Helical" evidence="5">
    <location>
        <begin position="245"/>
        <end position="264"/>
    </location>
</feature>
<feature type="transmembrane region" description="Helical" evidence="5">
    <location>
        <begin position="40"/>
        <end position="58"/>
    </location>
</feature>
<dbReference type="InterPro" id="IPR037185">
    <property type="entry name" value="EmrE-like"/>
</dbReference>
<feature type="transmembrane region" description="Helical" evidence="5">
    <location>
        <begin position="184"/>
        <end position="203"/>
    </location>
</feature>
<sequence length="293" mass="30871">MTRPLTAGTTLPALALLFNAMVWGLTWIAFKALHDHGLHPLWSTAIVYGGALTVLLVTRPSGLRGVGQHPHLLMLALAAGLTNVSFNWAVTIGDVVRVVLLFYMMPVWSTGLAWWLLDERPTAAAVVRMGLALMGVVLVLYKPGALGAAPTGLADALALLGGFSFALTNTLLRRWRGTPKSARATAMFIGGVGLSAVLAWALAVEPVPWAHWTAWLPWAAALVAAFLCVNLALQYGAARLPAQTTSLIMLSEVVFATVSAVMLGATHPSASTWLGGALIMAAALLAVVRQRVG</sequence>
<name>A0ABW4KRA6_9BURK</name>
<proteinExistence type="predicted"/>
<evidence type="ECO:0000256" key="1">
    <source>
        <dbReference type="ARBA" id="ARBA00004141"/>
    </source>
</evidence>
<feature type="transmembrane region" description="Helical" evidence="5">
    <location>
        <begin position="123"/>
        <end position="141"/>
    </location>
</feature>
<keyword evidence="8" id="KW-1185">Reference proteome</keyword>
<feature type="transmembrane region" description="Helical" evidence="5">
    <location>
        <begin position="270"/>
        <end position="288"/>
    </location>
</feature>
<gene>
    <name evidence="7" type="ORF">ACFSF0_08270</name>
</gene>
<feature type="transmembrane region" description="Helical" evidence="5">
    <location>
        <begin position="70"/>
        <end position="89"/>
    </location>
</feature>
<dbReference type="Proteomes" id="UP001597304">
    <property type="component" value="Unassembled WGS sequence"/>
</dbReference>